<dbReference type="STRING" id="1406858.GCA_000710895_01874"/>
<dbReference type="InterPro" id="IPR015424">
    <property type="entry name" value="PyrdxlP-dep_Trfase"/>
</dbReference>
<dbReference type="Gene3D" id="3.40.640.10">
    <property type="entry name" value="Type I PLP-dependent aspartate aminotransferase-like (Major domain)"/>
    <property type="match status" value="1"/>
</dbReference>
<accession>A0A379JH93</accession>
<dbReference type="EC" id="2.8.1.7" evidence="7"/>
<dbReference type="InterPro" id="IPR000192">
    <property type="entry name" value="Aminotrans_V_dom"/>
</dbReference>
<comment type="cofactor">
    <cofactor evidence="1 5">
        <name>pyridoxal 5'-phosphate</name>
        <dbReference type="ChEBI" id="CHEBI:597326"/>
    </cofactor>
</comment>
<evidence type="ECO:0000256" key="5">
    <source>
        <dbReference type="RuleBase" id="RU004504"/>
    </source>
</evidence>
<dbReference type="PANTHER" id="PTHR43586">
    <property type="entry name" value="CYSTEINE DESULFURASE"/>
    <property type="match status" value="1"/>
</dbReference>
<dbReference type="InterPro" id="IPR015422">
    <property type="entry name" value="PyrdxlP-dep_Trfase_small"/>
</dbReference>
<evidence type="ECO:0000313" key="8">
    <source>
        <dbReference type="Proteomes" id="UP000255467"/>
    </source>
</evidence>
<dbReference type="Proteomes" id="UP000255467">
    <property type="component" value="Unassembled WGS sequence"/>
</dbReference>
<comment type="catalytic activity">
    <reaction evidence="4">
        <text>(sulfur carrier)-H + L-cysteine = (sulfur carrier)-SH + L-alanine</text>
        <dbReference type="Rhea" id="RHEA:43892"/>
        <dbReference type="Rhea" id="RHEA-COMP:14737"/>
        <dbReference type="Rhea" id="RHEA-COMP:14739"/>
        <dbReference type="ChEBI" id="CHEBI:29917"/>
        <dbReference type="ChEBI" id="CHEBI:35235"/>
        <dbReference type="ChEBI" id="CHEBI:57972"/>
        <dbReference type="ChEBI" id="CHEBI:64428"/>
        <dbReference type="EC" id="2.8.1.7"/>
    </reaction>
</comment>
<comment type="similarity">
    <text evidence="2">Belongs to the class-V pyridoxal-phosphate-dependent aminotransferase family. Csd subfamily.</text>
</comment>
<dbReference type="AlphaFoldDB" id="A0A379JH93"/>
<sequence>MTTMTNPAEVLHRLADWQRGLRAQFPIIANNPGLAYLDSAATTQKPTAVLDAVTAYLTTGNANAGRGSYPWGTATGRRIDAARERIRQVLGDNGSESTVEFVGGTSDGLRAVARDWLAESLTDGDEIIAPFGDHEANLRPWLDLRDSLSRSGIRVTVRPMPVDPASGDYDHRALPSLVTDRTRFVAVTHVHHVFGVDLNVHRVRAAVGPDVPICLDAAQSVGHRPVSVADLDVDFVVFSGHKALALPGVGAVWARNRRGPRFALRGWAGTPNTTGIVSLAAALDWLDAAGLAEIGAWNTALAARLTDGLARFPGVRVLGCQDSLGADSPVQRREGIVTFRHARVRSDDLGFVLADEGIMVRADGHCQAGRDSDDHAVRVSAHVYNTPEEIDRVLEVVRRCEEMAS</sequence>
<dbReference type="PANTHER" id="PTHR43586:SF8">
    <property type="entry name" value="CYSTEINE DESULFURASE 1, CHLOROPLASTIC"/>
    <property type="match status" value="1"/>
</dbReference>
<protein>
    <submittedName>
        <fullName evidence="7">Cysteine desulfurase</fullName>
        <ecNumber evidence="7">2.8.1.7</ecNumber>
    </submittedName>
</protein>
<dbReference type="Gene3D" id="3.90.1150.10">
    <property type="entry name" value="Aspartate Aminotransferase, domain 1"/>
    <property type="match status" value="1"/>
</dbReference>
<feature type="domain" description="Aminotransferase class V" evidence="6">
    <location>
        <begin position="36"/>
        <end position="393"/>
    </location>
</feature>
<dbReference type="GO" id="GO:0031071">
    <property type="term" value="F:cysteine desulfurase activity"/>
    <property type="evidence" value="ECO:0007669"/>
    <property type="project" value="UniProtKB-EC"/>
</dbReference>
<dbReference type="Pfam" id="PF00266">
    <property type="entry name" value="Aminotran_5"/>
    <property type="match status" value="1"/>
</dbReference>
<name>A0A379JH93_9NOCA</name>
<evidence type="ECO:0000313" key="7">
    <source>
        <dbReference type="EMBL" id="SUD47830.1"/>
    </source>
</evidence>
<dbReference type="PROSITE" id="PS00595">
    <property type="entry name" value="AA_TRANSFER_CLASS_5"/>
    <property type="match status" value="1"/>
</dbReference>
<evidence type="ECO:0000256" key="3">
    <source>
        <dbReference type="ARBA" id="ARBA00022898"/>
    </source>
</evidence>
<gene>
    <name evidence="7" type="primary">sufS_2</name>
    <name evidence="7" type="ORF">NCTC1934_05154</name>
</gene>
<dbReference type="RefSeq" id="WP_039819229.1">
    <property type="nucleotide sequence ID" value="NZ_UGRY01000003.1"/>
</dbReference>
<dbReference type="InterPro" id="IPR015421">
    <property type="entry name" value="PyrdxlP-dep_Trfase_major"/>
</dbReference>
<reference evidence="7 8" key="1">
    <citation type="submission" date="2018-06" db="EMBL/GenBank/DDBJ databases">
        <authorList>
            <consortium name="Pathogen Informatics"/>
            <person name="Doyle S."/>
        </authorList>
    </citation>
    <scope>NUCLEOTIDE SEQUENCE [LARGE SCALE GENOMIC DNA]</scope>
    <source>
        <strain evidence="7 8">NCTC1934</strain>
    </source>
</reference>
<dbReference type="OrthoDB" id="9804366at2"/>
<dbReference type="EMBL" id="UGRY01000003">
    <property type="protein sequence ID" value="SUD47830.1"/>
    <property type="molecule type" value="Genomic_DNA"/>
</dbReference>
<keyword evidence="3" id="KW-0663">Pyridoxal phosphate</keyword>
<evidence type="ECO:0000256" key="1">
    <source>
        <dbReference type="ARBA" id="ARBA00001933"/>
    </source>
</evidence>
<evidence type="ECO:0000259" key="6">
    <source>
        <dbReference type="Pfam" id="PF00266"/>
    </source>
</evidence>
<organism evidence="7 8">
    <name type="scientific">Nocardia otitidiscaviarum</name>
    <dbReference type="NCBI Taxonomy" id="1823"/>
    <lineage>
        <taxon>Bacteria</taxon>
        <taxon>Bacillati</taxon>
        <taxon>Actinomycetota</taxon>
        <taxon>Actinomycetes</taxon>
        <taxon>Mycobacteriales</taxon>
        <taxon>Nocardiaceae</taxon>
        <taxon>Nocardia</taxon>
    </lineage>
</organism>
<keyword evidence="8" id="KW-1185">Reference proteome</keyword>
<evidence type="ECO:0000256" key="4">
    <source>
        <dbReference type="ARBA" id="ARBA00050776"/>
    </source>
</evidence>
<dbReference type="SUPFAM" id="SSF53383">
    <property type="entry name" value="PLP-dependent transferases"/>
    <property type="match status" value="1"/>
</dbReference>
<dbReference type="InterPro" id="IPR020578">
    <property type="entry name" value="Aminotrans_V_PyrdxlP_BS"/>
</dbReference>
<keyword evidence="7" id="KW-0808">Transferase</keyword>
<evidence type="ECO:0000256" key="2">
    <source>
        <dbReference type="ARBA" id="ARBA00010447"/>
    </source>
</evidence>
<proteinExistence type="inferred from homology"/>